<reference evidence="1" key="1">
    <citation type="submission" date="2018-11" db="EMBL/GenBank/DDBJ databases">
        <authorList>
            <consortium name="Pathogen Informatics"/>
        </authorList>
    </citation>
    <scope>NUCLEOTIDE SEQUENCE</scope>
</reference>
<sequence>MPVGTKRRSAVKLVHRIRVKDDYAESSARASLYMQSYTFFSLTLFRPSANNLHFPLNPILNSQPYKLDFPVVMISPAYDFSALWADQQACVPIILSGAPYKGPVRGRYR</sequence>
<dbReference type="AlphaFoldDB" id="A0A3S5CQ86"/>
<dbReference type="Proteomes" id="UP000784294">
    <property type="component" value="Unassembled WGS sequence"/>
</dbReference>
<gene>
    <name evidence="1" type="ORF">PXEA_LOCUS32773</name>
</gene>
<evidence type="ECO:0000313" key="1">
    <source>
        <dbReference type="EMBL" id="VEL39333.1"/>
    </source>
</evidence>
<comment type="caution">
    <text evidence="1">The sequence shown here is derived from an EMBL/GenBank/DDBJ whole genome shotgun (WGS) entry which is preliminary data.</text>
</comment>
<protein>
    <submittedName>
        <fullName evidence="1">Uncharacterized protein</fullName>
    </submittedName>
</protein>
<evidence type="ECO:0000313" key="2">
    <source>
        <dbReference type="Proteomes" id="UP000784294"/>
    </source>
</evidence>
<accession>A0A3S5CQ86</accession>
<name>A0A3S5CQ86_9PLAT</name>
<keyword evidence="2" id="KW-1185">Reference proteome</keyword>
<organism evidence="1 2">
    <name type="scientific">Protopolystoma xenopodis</name>
    <dbReference type="NCBI Taxonomy" id="117903"/>
    <lineage>
        <taxon>Eukaryota</taxon>
        <taxon>Metazoa</taxon>
        <taxon>Spiralia</taxon>
        <taxon>Lophotrochozoa</taxon>
        <taxon>Platyhelminthes</taxon>
        <taxon>Monogenea</taxon>
        <taxon>Polyopisthocotylea</taxon>
        <taxon>Polystomatidea</taxon>
        <taxon>Polystomatidae</taxon>
        <taxon>Protopolystoma</taxon>
    </lineage>
</organism>
<dbReference type="EMBL" id="CAAALY010260891">
    <property type="protein sequence ID" value="VEL39333.1"/>
    <property type="molecule type" value="Genomic_DNA"/>
</dbReference>
<proteinExistence type="predicted"/>